<dbReference type="EMBL" id="LCPV01000046">
    <property type="protein sequence ID" value="KKW06013.1"/>
    <property type="molecule type" value="Genomic_DNA"/>
</dbReference>
<name>A0A0G1VHJ5_9BACT</name>
<comment type="caution">
    <text evidence="1">The sequence shown here is derived from an EMBL/GenBank/DDBJ whole genome shotgun (WGS) entry which is preliminary data.</text>
</comment>
<dbReference type="Pfam" id="PF05635">
    <property type="entry name" value="23S_rRNA_IVP"/>
    <property type="match status" value="1"/>
</dbReference>
<dbReference type="PANTHER" id="PTHR38471:SF2">
    <property type="entry name" value="FOUR HELIX BUNDLE PROTEIN"/>
    <property type="match status" value="1"/>
</dbReference>
<sequence length="123" mass="14007">MALGTREIRSHKDLVVWQKSIDMVSEIYRLTKSYPEDQKFGLVSQMQRASVSIPANIAEGYGRHATKEYSYFLRIALGSLAELDALITISRKLSYLPVEECSKLEAQLGTIGKMFYALHKRIH</sequence>
<dbReference type="GO" id="GO:0005840">
    <property type="term" value="C:ribosome"/>
    <property type="evidence" value="ECO:0007669"/>
    <property type="project" value="UniProtKB-KW"/>
</dbReference>
<dbReference type="PANTHER" id="PTHR38471">
    <property type="entry name" value="FOUR HELIX BUNDLE PROTEIN"/>
    <property type="match status" value="1"/>
</dbReference>
<gene>
    <name evidence="1" type="ORF">UY39_C0046G0004</name>
</gene>
<keyword evidence="1" id="KW-0689">Ribosomal protein</keyword>
<dbReference type="Proteomes" id="UP000034589">
    <property type="component" value="Unassembled WGS sequence"/>
</dbReference>
<dbReference type="InterPro" id="IPR012657">
    <property type="entry name" value="23S_rRNA-intervening_sequence"/>
</dbReference>
<dbReference type="Gene3D" id="1.20.1440.60">
    <property type="entry name" value="23S rRNA-intervening sequence"/>
    <property type="match status" value="1"/>
</dbReference>
<reference evidence="1 2" key="1">
    <citation type="journal article" date="2015" name="Nature">
        <title>rRNA introns, odd ribosomes, and small enigmatic genomes across a large radiation of phyla.</title>
        <authorList>
            <person name="Brown C.T."/>
            <person name="Hug L.A."/>
            <person name="Thomas B.C."/>
            <person name="Sharon I."/>
            <person name="Castelle C.J."/>
            <person name="Singh A."/>
            <person name="Wilkins M.J."/>
            <person name="Williams K.H."/>
            <person name="Banfield J.F."/>
        </authorList>
    </citation>
    <scope>NUCLEOTIDE SEQUENCE [LARGE SCALE GENOMIC DNA]</scope>
</reference>
<evidence type="ECO:0000313" key="2">
    <source>
        <dbReference type="Proteomes" id="UP000034589"/>
    </source>
</evidence>
<keyword evidence="1" id="KW-0687">Ribonucleoprotein</keyword>
<dbReference type="SUPFAM" id="SSF158446">
    <property type="entry name" value="IVS-encoded protein-like"/>
    <property type="match status" value="1"/>
</dbReference>
<accession>A0A0G1VHJ5</accession>
<organism evidence="1 2">
    <name type="scientific">Candidatus Kaiserbacteria bacterium GW2011_GWC2_49_12</name>
    <dbReference type="NCBI Taxonomy" id="1618675"/>
    <lineage>
        <taxon>Bacteria</taxon>
        <taxon>Candidatus Kaiseribacteriota</taxon>
    </lineage>
</organism>
<dbReference type="NCBIfam" id="TIGR02436">
    <property type="entry name" value="four helix bundle protein"/>
    <property type="match status" value="1"/>
</dbReference>
<proteinExistence type="predicted"/>
<evidence type="ECO:0000313" key="1">
    <source>
        <dbReference type="EMBL" id="KKW06013.1"/>
    </source>
</evidence>
<dbReference type="InterPro" id="IPR036583">
    <property type="entry name" value="23S_rRNA_IVS_sf"/>
</dbReference>
<dbReference type="AlphaFoldDB" id="A0A0G1VHJ5"/>
<dbReference type="PATRIC" id="fig|1618675.3.peg.560"/>
<protein>
    <submittedName>
        <fullName evidence="1">S23 ribosomal protein</fullName>
    </submittedName>
</protein>
<dbReference type="CDD" id="cd16377">
    <property type="entry name" value="23S_rRNA_IVP_like"/>
    <property type="match status" value="1"/>
</dbReference>